<keyword evidence="1" id="KW-0727">SH2 domain</keyword>
<name>A0A7E4VVI1_PANRE</name>
<dbReference type="PANTHER" id="PTHR11801">
    <property type="entry name" value="SIGNAL TRANSDUCER AND ACTIVATOR OF TRANSCRIPTION"/>
    <property type="match status" value="1"/>
</dbReference>
<dbReference type="Proteomes" id="UP000492821">
    <property type="component" value="Unassembled WGS sequence"/>
</dbReference>
<protein>
    <submittedName>
        <fullName evidence="3">Protein kinase domain-containing protein</fullName>
    </submittedName>
</protein>
<evidence type="ECO:0000313" key="2">
    <source>
        <dbReference type="Proteomes" id="UP000492821"/>
    </source>
</evidence>
<dbReference type="WBParaSite" id="Pan_g3974.t1">
    <property type="protein sequence ID" value="Pan_g3974.t1"/>
    <property type="gene ID" value="Pan_g3974"/>
</dbReference>
<reference evidence="2" key="1">
    <citation type="journal article" date="2013" name="Genetics">
        <title>The draft genome and transcriptome of Panagrellus redivivus are shaped by the harsh demands of a free-living lifestyle.</title>
        <authorList>
            <person name="Srinivasan J."/>
            <person name="Dillman A.R."/>
            <person name="Macchietto M.G."/>
            <person name="Heikkinen L."/>
            <person name="Lakso M."/>
            <person name="Fracchia K.M."/>
            <person name="Antoshechkin I."/>
            <person name="Mortazavi A."/>
            <person name="Wong G."/>
            <person name="Sternberg P.W."/>
        </authorList>
    </citation>
    <scope>NUCLEOTIDE SEQUENCE [LARGE SCALE GENOMIC DNA]</scope>
    <source>
        <strain evidence="2">MT8872</strain>
    </source>
</reference>
<evidence type="ECO:0000256" key="1">
    <source>
        <dbReference type="ARBA" id="ARBA00022999"/>
    </source>
</evidence>
<dbReference type="GO" id="GO:0003700">
    <property type="term" value="F:DNA-binding transcription factor activity"/>
    <property type="evidence" value="ECO:0007669"/>
    <property type="project" value="InterPro"/>
</dbReference>
<dbReference type="GO" id="GO:0007165">
    <property type="term" value="P:signal transduction"/>
    <property type="evidence" value="ECO:0007669"/>
    <property type="project" value="InterPro"/>
</dbReference>
<evidence type="ECO:0000313" key="3">
    <source>
        <dbReference type="WBParaSite" id="Pan_g3974.t1"/>
    </source>
</evidence>
<proteinExistence type="predicted"/>
<organism evidence="2 3">
    <name type="scientific">Panagrellus redivivus</name>
    <name type="common">Microworm</name>
    <dbReference type="NCBI Taxonomy" id="6233"/>
    <lineage>
        <taxon>Eukaryota</taxon>
        <taxon>Metazoa</taxon>
        <taxon>Ecdysozoa</taxon>
        <taxon>Nematoda</taxon>
        <taxon>Chromadorea</taxon>
        <taxon>Rhabditida</taxon>
        <taxon>Tylenchina</taxon>
        <taxon>Panagrolaimomorpha</taxon>
        <taxon>Panagrolaimoidea</taxon>
        <taxon>Panagrolaimidae</taxon>
        <taxon>Panagrellus</taxon>
    </lineage>
</organism>
<accession>A0A7E4VVI1</accession>
<reference evidence="3" key="2">
    <citation type="submission" date="2020-10" db="UniProtKB">
        <authorList>
            <consortium name="WormBaseParasite"/>
        </authorList>
    </citation>
    <scope>IDENTIFICATION</scope>
</reference>
<dbReference type="InterPro" id="IPR001217">
    <property type="entry name" value="STAT"/>
</dbReference>
<sequence length="872" mass="99755">MSNHRQFVMVAELQKFLIAFHRTKKIPSPIESKVVEPVTISESERRDKLCNAIWRILNEIETRINTLNESNPHQFIEEWSIIAWAVLSVITRLDPRGQYYKDPFNCCENRHFFDKLLVVLNNLSAKSLSPDPPYNVPRVLVQHYQETYQFHLNALDNLEVLQSGLCDQHLITNVEDALTAFLKSLKTLNRQYGAELWKVLRREQVKKMTTYGYVYHGFTNVAVNYYSTMAYMLGKVAVKIQIIRNNVHFPRKVFPNDDYLQNILETYFRTLEIIAGDSLICIEPSQNAIMVTNNLFPVKIETLCKMTMFASFSLQIVSEEVASQIQQEMLQRQYSQRPAEINKVSSAALLAMKPATGVKRNNATANESGGNTAHKKSDVNSKEWITIEPSLDAESCSWQAAYPHLLCTTRQKDSILDSRSNTQTGKRPIFYFHVKAEVYSPAGGMYTAHTLSMPFSIATRRNQDCQVQRMMSSYTATCFWLYGTKNIEGLLLSWNESGIPWSKFKHLYSKYFSMNAEVKRQLTEHDLEILSNKMSCDECRGAANLTPKDGEPQCTFKNVLCPHLRYSFKNKQGSNTFSVWRGMLELLHLFSDQRTDVKHFWESGVLQGFLGIKEINALLSNQNSAIIVYLSFVVGGCVCMSIVSNGKIMHLEPLDLKKLQSKPLADYIRDMVMAEKIEFYLNDKHEWADASHLPTPTQGANDNSSGFKEITSNIMHTSNVSVEETISYTPLRIAVVTCKQDYHQPNEYIYENNEHAGPIPHMPSLVSTPSVMPPPSSTAYFSEPYIDTEQNFATRLESLMHSFGKSREDVMGILNPNNLNMYTASHDVHDGRNNGHVINGHLLNQNQNYDDFQFYMPDNPPHRNFANYQTFS</sequence>
<dbReference type="AlphaFoldDB" id="A0A7E4VVI1"/>
<keyword evidence="2" id="KW-1185">Reference proteome</keyword>